<protein>
    <submittedName>
        <fullName evidence="1">Uncharacterized protein</fullName>
    </submittedName>
</protein>
<evidence type="ECO:0000313" key="2">
    <source>
        <dbReference type="Proteomes" id="UP001281614"/>
    </source>
</evidence>
<accession>A0AAE0DCX1</accession>
<reference evidence="1" key="1">
    <citation type="submission" date="2023-02" db="EMBL/GenBank/DDBJ databases">
        <title>Colletotrichum kahawae CIFC_Que2 genome sequencing and assembly.</title>
        <authorList>
            <person name="Baroncelli R."/>
        </authorList>
    </citation>
    <scope>NUCLEOTIDE SEQUENCE</scope>
    <source>
        <strain evidence="1">CIFC_Que2</strain>
    </source>
</reference>
<dbReference type="EMBL" id="VYYT01000019">
    <property type="protein sequence ID" value="KAK2777401.1"/>
    <property type="molecule type" value="Genomic_DNA"/>
</dbReference>
<comment type="caution">
    <text evidence="1">The sequence shown here is derived from an EMBL/GenBank/DDBJ whole genome shotgun (WGS) entry which is preliminary data.</text>
</comment>
<name>A0AAE0DCX1_COLKA</name>
<organism evidence="1 2">
    <name type="scientific">Colletotrichum kahawae</name>
    <name type="common">Coffee berry disease fungus</name>
    <dbReference type="NCBI Taxonomy" id="34407"/>
    <lineage>
        <taxon>Eukaryota</taxon>
        <taxon>Fungi</taxon>
        <taxon>Dikarya</taxon>
        <taxon>Ascomycota</taxon>
        <taxon>Pezizomycotina</taxon>
        <taxon>Sordariomycetes</taxon>
        <taxon>Hypocreomycetidae</taxon>
        <taxon>Glomerellales</taxon>
        <taxon>Glomerellaceae</taxon>
        <taxon>Colletotrichum</taxon>
        <taxon>Colletotrichum gloeosporioides species complex</taxon>
    </lineage>
</organism>
<gene>
    <name evidence="1" type="ORF">CKAH01_12086</name>
</gene>
<dbReference type="AlphaFoldDB" id="A0AAE0DCX1"/>
<dbReference type="Proteomes" id="UP001281614">
    <property type="component" value="Unassembled WGS sequence"/>
</dbReference>
<evidence type="ECO:0000313" key="1">
    <source>
        <dbReference type="EMBL" id="KAK2777401.1"/>
    </source>
</evidence>
<keyword evidence="2" id="KW-1185">Reference proteome</keyword>
<proteinExistence type="predicted"/>
<sequence length="61" mass="6675">MPGCQYCTEGVTSEGWICTRCKSQSTAAKTIAITSTVSPISWSVWNQVEDSVKTGTSCRRR</sequence>